<reference evidence="7 8" key="1">
    <citation type="submission" date="2023-08" db="EMBL/GenBank/DDBJ databases">
        <title>Black Yeasts Isolated from many extreme environments.</title>
        <authorList>
            <person name="Coleine C."/>
            <person name="Stajich J.E."/>
            <person name="Selbmann L."/>
        </authorList>
    </citation>
    <scope>NUCLEOTIDE SEQUENCE [LARGE SCALE GENOMIC DNA]</scope>
    <source>
        <strain evidence="7 8">CCFEE 5935</strain>
    </source>
</reference>
<name>A0AAV9P9H7_9PEZI</name>
<keyword evidence="8" id="KW-1185">Reference proteome</keyword>
<feature type="transmembrane region" description="Helical" evidence="6">
    <location>
        <begin position="120"/>
        <end position="136"/>
    </location>
</feature>
<feature type="region of interest" description="Disordered" evidence="5">
    <location>
        <begin position="1"/>
        <end position="87"/>
    </location>
</feature>
<keyword evidence="4 6" id="KW-0472">Membrane</keyword>
<dbReference type="GeneID" id="89927133"/>
<comment type="subcellular location">
    <subcellularLocation>
        <location evidence="1">Membrane</location>
        <topology evidence="1">Multi-pass membrane protein</topology>
    </subcellularLocation>
</comment>
<dbReference type="AlphaFoldDB" id="A0AAV9P9H7"/>
<dbReference type="PANTHER" id="PTHR36460">
    <property type="entry name" value="UPF0132 DOMAIN PROTEIN (AFU_ORTHOLOGUE AFUA_3G10255)"/>
    <property type="match status" value="1"/>
</dbReference>
<sequence length="215" mass="23332">MAMNFAPYQSSPPESDRAKSPPLRSPTASPKPQSPRPQRNISSIANTDPWAAARAQRLPSPSQFADDDAPGGYSDLESGAPRQNDYIGNTALQGAGPTYTGSGSVFETSLGIPLRIEACLAYLLLPPAGGVVLLLFEHQSDYVRFHAWQSAMLFSAMFVLHIVFSWTSVVSWLLFVGDVVGIGYLTLCAFRNAETLDRVEVPFFGRLASSFVDDE</sequence>
<gene>
    <name evidence="7" type="ORF">LTR77_005792</name>
</gene>
<protein>
    <submittedName>
        <fullName evidence="7">Uncharacterized protein</fullName>
    </submittedName>
</protein>
<evidence type="ECO:0000313" key="7">
    <source>
        <dbReference type="EMBL" id="KAK5169814.1"/>
    </source>
</evidence>
<evidence type="ECO:0000256" key="5">
    <source>
        <dbReference type="SAM" id="MobiDB-lite"/>
    </source>
</evidence>
<dbReference type="Proteomes" id="UP001337655">
    <property type="component" value="Unassembled WGS sequence"/>
</dbReference>
<keyword evidence="3 6" id="KW-1133">Transmembrane helix</keyword>
<dbReference type="PANTHER" id="PTHR36460:SF1">
    <property type="entry name" value="UPF0132 DOMAIN PROTEIN (AFU_ORTHOLOGUE AFUA_3G10255)"/>
    <property type="match status" value="1"/>
</dbReference>
<dbReference type="EMBL" id="JAVRRT010000008">
    <property type="protein sequence ID" value="KAK5169814.1"/>
    <property type="molecule type" value="Genomic_DNA"/>
</dbReference>
<evidence type="ECO:0000256" key="6">
    <source>
        <dbReference type="SAM" id="Phobius"/>
    </source>
</evidence>
<evidence type="ECO:0000256" key="1">
    <source>
        <dbReference type="ARBA" id="ARBA00004141"/>
    </source>
</evidence>
<evidence type="ECO:0000256" key="3">
    <source>
        <dbReference type="ARBA" id="ARBA00022989"/>
    </source>
</evidence>
<dbReference type="RefSeq" id="XP_064659160.1">
    <property type="nucleotide sequence ID" value="XM_064803035.1"/>
</dbReference>
<feature type="transmembrane region" description="Helical" evidence="6">
    <location>
        <begin position="172"/>
        <end position="190"/>
    </location>
</feature>
<feature type="compositionally biased region" description="Polar residues" evidence="5">
    <location>
        <begin position="26"/>
        <end position="46"/>
    </location>
</feature>
<proteinExistence type="predicted"/>
<evidence type="ECO:0000256" key="4">
    <source>
        <dbReference type="ARBA" id="ARBA00023136"/>
    </source>
</evidence>
<accession>A0AAV9P9H7</accession>
<evidence type="ECO:0000256" key="2">
    <source>
        <dbReference type="ARBA" id="ARBA00022692"/>
    </source>
</evidence>
<feature type="transmembrane region" description="Helical" evidence="6">
    <location>
        <begin position="148"/>
        <end position="166"/>
    </location>
</feature>
<organism evidence="7 8">
    <name type="scientific">Saxophila tyrrhenica</name>
    <dbReference type="NCBI Taxonomy" id="1690608"/>
    <lineage>
        <taxon>Eukaryota</taxon>
        <taxon>Fungi</taxon>
        <taxon>Dikarya</taxon>
        <taxon>Ascomycota</taxon>
        <taxon>Pezizomycotina</taxon>
        <taxon>Dothideomycetes</taxon>
        <taxon>Dothideomycetidae</taxon>
        <taxon>Mycosphaerellales</taxon>
        <taxon>Extremaceae</taxon>
        <taxon>Saxophila</taxon>
    </lineage>
</organism>
<keyword evidence="2 6" id="KW-0812">Transmembrane</keyword>
<dbReference type="GO" id="GO:0016020">
    <property type="term" value="C:membrane"/>
    <property type="evidence" value="ECO:0007669"/>
    <property type="project" value="UniProtKB-SubCell"/>
</dbReference>
<comment type="caution">
    <text evidence="7">The sequence shown here is derived from an EMBL/GenBank/DDBJ whole genome shotgun (WGS) entry which is preliminary data.</text>
</comment>
<evidence type="ECO:0000313" key="8">
    <source>
        <dbReference type="Proteomes" id="UP001337655"/>
    </source>
</evidence>